<dbReference type="EMBL" id="BMLF01000009">
    <property type="protein sequence ID" value="GGM17142.1"/>
    <property type="molecule type" value="Genomic_DNA"/>
</dbReference>
<dbReference type="AlphaFoldDB" id="A0A917TBZ8"/>
<comment type="caution">
    <text evidence="8">The sequence shown here is derived from an EMBL/GenBank/DDBJ whole genome shotgun (WGS) entry which is preliminary data.</text>
</comment>
<dbReference type="InterPro" id="IPR025110">
    <property type="entry name" value="AMP-bd_C"/>
</dbReference>
<dbReference type="Pfam" id="PF00501">
    <property type="entry name" value="AMP-binding"/>
    <property type="match status" value="1"/>
</dbReference>
<dbReference type="InterPro" id="IPR000873">
    <property type="entry name" value="AMP-dep_synth/lig_dom"/>
</dbReference>
<evidence type="ECO:0000313" key="9">
    <source>
        <dbReference type="Proteomes" id="UP000649829"/>
    </source>
</evidence>
<evidence type="ECO:0000256" key="5">
    <source>
        <dbReference type="ARBA" id="ARBA00067668"/>
    </source>
</evidence>
<feature type="domain" description="AMP-binding enzyme C-terminal" evidence="7">
    <location>
        <begin position="454"/>
        <end position="529"/>
    </location>
</feature>
<evidence type="ECO:0000259" key="6">
    <source>
        <dbReference type="Pfam" id="PF00501"/>
    </source>
</evidence>
<reference evidence="8" key="2">
    <citation type="submission" date="2020-09" db="EMBL/GenBank/DDBJ databases">
        <authorList>
            <person name="Sun Q."/>
            <person name="Zhou Y."/>
        </authorList>
    </citation>
    <scope>NUCLEOTIDE SEQUENCE</scope>
    <source>
        <strain evidence="8">CGMCC 1.6293</strain>
    </source>
</reference>
<dbReference type="Pfam" id="PF13193">
    <property type="entry name" value="AMP-binding_C"/>
    <property type="match status" value="1"/>
</dbReference>
<dbReference type="SUPFAM" id="SSF56801">
    <property type="entry name" value="Acetyl-CoA synthetase-like"/>
    <property type="match status" value="1"/>
</dbReference>
<keyword evidence="9" id="KW-1185">Reference proteome</keyword>
<dbReference type="PANTHER" id="PTHR43201:SF5">
    <property type="entry name" value="MEDIUM-CHAIN ACYL-COA LIGASE ACSF2, MITOCHONDRIAL"/>
    <property type="match status" value="1"/>
</dbReference>
<dbReference type="Gene3D" id="3.40.50.12780">
    <property type="entry name" value="N-terminal domain of ligase-like"/>
    <property type="match status" value="1"/>
</dbReference>
<evidence type="ECO:0000313" key="8">
    <source>
        <dbReference type="EMBL" id="GGM17142.1"/>
    </source>
</evidence>
<comment type="catalytic activity">
    <reaction evidence="3">
        <text>3-(methylsulfanyl)propanoate + ATP + CoA = 3-(methylsulfanyl)propanoyl-CoA + AMP + diphosphate</text>
        <dbReference type="Rhea" id="RHEA:43052"/>
        <dbReference type="ChEBI" id="CHEBI:30616"/>
        <dbReference type="ChEBI" id="CHEBI:33019"/>
        <dbReference type="ChEBI" id="CHEBI:49016"/>
        <dbReference type="ChEBI" id="CHEBI:57287"/>
        <dbReference type="ChEBI" id="CHEBI:82815"/>
        <dbReference type="ChEBI" id="CHEBI:456215"/>
        <dbReference type="EC" id="6.2.1.44"/>
    </reaction>
    <physiologicalReaction direction="left-to-right" evidence="3">
        <dbReference type="Rhea" id="RHEA:43053"/>
    </physiologicalReaction>
</comment>
<evidence type="ECO:0000256" key="1">
    <source>
        <dbReference type="ARBA" id="ARBA00006432"/>
    </source>
</evidence>
<dbReference type="PANTHER" id="PTHR43201">
    <property type="entry name" value="ACYL-COA SYNTHETASE"/>
    <property type="match status" value="1"/>
</dbReference>
<dbReference type="InterPro" id="IPR042099">
    <property type="entry name" value="ANL_N_sf"/>
</dbReference>
<dbReference type="PROSITE" id="PS00455">
    <property type="entry name" value="AMP_BINDING"/>
    <property type="match status" value="1"/>
</dbReference>
<name>A0A917TBZ8_9RHOB</name>
<evidence type="ECO:0000256" key="4">
    <source>
        <dbReference type="ARBA" id="ARBA00066616"/>
    </source>
</evidence>
<dbReference type="GO" id="GO:0031956">
    <property type="term" value="F:medium-chain fatty acid-CoA ligase activity"/>
    <property type="evidence" value="ECO:0007669"/>
    <property type="project" value="TreeGrafter"/>
</dbReference>
<gene>
    <name evidence="8" type="ORF">GCM10011534_43980</name>
</gene>
<feature type="domain" description="AMP-dependent synthetase/ligase" evidence="6">
    <location>
        <begin position="27"/>
        <end position="403"/>
    </location>
</feature>
<dbReference type="Gene3D" id="3.30.300.30">
    <property type="match status" value="1"/>
</dbReference>
<evidence type="ECO:0000256" key="3">
    <source>
        <dbReference type="ARBA" id="ARBA00051915"/>
    </source>
</evidence>
<dbReference type="InterPro" id="IPR045851">
    <property type="entry name" value="AMP-bd_C_sf"/>
</dbReference>
<accession>A0A917TBZ8</accession>
<reference evidence="8" key="1">
    <citation type="journal article" date="2014" name="Int. J. Syst. Evol. Microbiol.">
        <title>Complete genome sequence of Corynebacterium casei LMG S-19264T (=DSM 44701T), isolated from a smear-ripened cheese.</title>
        <authorList>
            <consortium name="US DOE Joint Genome Institute (JGI-PGF)"/>
            <person name="Walter F."/>
            <person name="Albersmeier A."/>
            <person name="Kalinowski J."/>
            <person name="Ruckert C."/>
        </authorList>
    </citation>
    <scope>NUCLEOTIDE SEQUENCE</scope>
    <source>
        <strain evidence="8">CGMCC 1.6293</strain>
    </source>
</reference>
<keyword evidence="2" id="KW-0436">Ligase</keyword>
<organism evidence="8 9">
    <name type="scientific">Pseudooceanicola nanhaiensis</name>
    <dbReference type="NCBI Taxonomy" id="375761"/>
    <lineage>
        <taxon>Bacteria</taxon>
        <taxon>Pseudomonadati</taxon>
        <taxon>Pseudomonadota</taxon>
        <taxon>Alphaproteobacteria</taxon>
        <taxon>Rhodobacterales</taxon>
        <taxon>Paracoccaceae</taxon>
        <taxon>Pseudooceanicola</taxon>
    </lineage>
</organism>
<dbReference type="InterPro" id="IPR020845">
    <property type="entry name" value="AMP-binding_CS"/>
</dbReference>
<dbReference type="GO" id="GO:0006631">
    <property type="term" value="P:fatty acid metabolic process"/>
    <property type="evidence" value="ECO:0007669"/>
    <property type="project" value="TreeGrafter"/>
</dbReference>
<dbReference type="EC" id="6.2.1.44" evidence="4"/>
<dbReference type="FunFam" id="3.30.300.30:FF:000008">
    <property type="entry name" value="2,3-dihydroxybenzoate-AMP ligase"/>
    <property type="match status" value="1"/>
</dbReference>
<protein>
    <recommendedName>
        <fullName evidence="5">3-methylmercaptopropionyl-CoA ligase</fullName>
        <ecNumber evidence="4">6.2.1.44</ecNumber>
    </recommendedName>
</protein>
<evidence type="ECO:0000256" key="2">
    <source>
        <dbReference type="ARBA" id="ARBA00022598"/>
    </source>
</evidence>
<comment type="similarity">
    <text evidence="1">Belongs to the ATP-dependent AMP-binding enzyme family.</text>
</comment>
<sequence>MGQTTKAHLAPSDRGPRLEALTLGGLLDRQAARHGARPALIFESFGVEWSYDDLRDRADRLARGLIGWGVAAQDRVAVLSPNAPEWILLELALAKVGAVLVTVNPALRANELGYLLRQSRASTLVTTCSYRGYDTGAAIAGLAGGLPDLRRLATLGAGAIPGAATLAEVTDLADRVTEEELAARQASVGSGDVAQIQYTSGTTGAPKGAMLTHHSTVNNARLMADRAGFHAGDRLVSAMPFFHTAGCVCNVMGMLAAGGCLVALENFEAAAMLDQIERHRGTVTNAVPTMMIRMLEDPGFAVRDLSSWRIAFTGGTDIPASLMRRIRDEVGAEPMIIMGMTECSPIITQTDPSDDFETRIATAGTPLPHTEIRVVSPETGEVVGLGETGELQIRGYLTTAGYFDMPEKTAETLLPDGWLRSGDLAVVDGNRHVRIVGRIKDMLIRGGENIYPAEIEAFLLTHPEISDAQVVGVPDPEMGEEVFAFVIPRPGTTPEAEALRAFCRAGLARHKLPRFVEMVEAFPMTPNGKVRKVELREMAARRVAEVTT</sequence>
<evidence type="ECO:0000259" key="7">
    <source>
        <dbReference type="Pfam" id="PF13193"/>
    </source>
</evidence>
<proteinExistence type="inferred from homology"/>
<dbReference type="Proteomes" id="UP000649829">
    <property type="component" value="Unassembled WGS sequence"/>
</dbReference>
<dbReference type="RefSeq" id="WP_051630161.1">
    <property type="nucleotide sequence ID" value="NZ_BMLF01000009.1"/>
</dbReference>